<dbReference type="GO" id="GO:0097510">
    <property type="term" value="P:base-excision repair, AP site formation via deaminated base removal"/>
    <property type="evidence" value="ECO:0007669"/>
    <property type="project" value="TreeGrafter"/>
</dbReference>
<dbReference type="GO" id="GO:0005737">
    <property type="term" value="C:cytoplasm"/>
    <property type="evidence" value="ECO:0007669"/>
    <property type="project" value="UniProtKB-SubCell"/>
</dbReference>
<dbReference type="HAMAP" id="MF_00148">
    <property type="entry name" value="UDG"/>
    <property type="match status" value="1"/>
</dbReference>
<dbReference type="InterPro" id="IPR002043">
    <property type="entry name" value="UDG_fam1"/>
</dbReference>
<dbReference type="InterPro" id="IPR018085">
    <property type="entry name" value="Ura-DNA_Glyclase_AS"/>
</dbReference>
<dbReference type="SMART" id="SM00986">
    <property type="entry name" value="UDG"/>
    <property type="match status" value="1"/>
</dbReference>
<dbReference type="SUPFAM" id="SSF52141">
    <property type="entry name" value="Uracil-DNA glycosylase-like"/>
    <property type="match status" value="1"/>
</dbReference>
<comment type="function">
    <text evidence="2 9 11">Excises uracil residues from the DNA which can arise as a result of misincorporation of dUMP residues by DNA polymerase or due to deamination of cytosine.</text>
</comment>
<evidence type="ECO:0000256" key="7">
    <source>
        <dbReference type="ARBA" id="ARBA00022801"/>
    </source>
</evidence>
<comment type="catalytic activity">
    <reaction evidence="1 9 11">
        <text>Hydrolyzes single-stranded DNA or mismatched double-stranded DNA and polynucleotides, releasing free uracil.</text>
        <dbReference type="EC" id="3.2.2.27"/>
    </reaction>
</comment>
<dbReference type="CDD" id="cd10027">
    <property type="entry name" value="UDG-F1-like"/>
    <property type="match status" value="1"/>
</dbReference>
<dbReference type="InterPro" id="IPR036895">
    <property type="entry name" value="Uracil-DNA_glycosylase-like_sf"/>
</dbReference>
<protein>
    <recommendedName>
        <fullName evidence="5 9">Uracil-DNA glycosylase</fullName>
        <shortName evidence="9">UDG</shortName>
        <ecNumber evidence="4 9">3.2.2.27</ecNumber>
    </recommendedName>
</protein>
<evidence type="ECO:0000256" key="6">
    <source>
        <dbReference type="ARBA" id="ARBA00022763"/>
    </source>
</evidence>
<dbReference type="NCBIfam" id="TIGR00628">
    <property type="entry name" value="ung"/>
    <property type="match status" value="1"/>
</dbReference>
<keyword evidence="14" id="KW-1185">Reference proteome</keyword>
<dbReference type="STRING" id="989403.SAMN05421798_11425"/>
<dbReference type="GO" id="GO:0004844">
    <property type="term" value="F:uracil DNA N-glycosylase activity"/>
    <property type="evidence" value="ECO:0007669"/>
    <property type="project" value="UniProtKB-UniRule"/>
</dbReference>
<dbReference type="AlphaFoldDB" id="A0A161UZM8"/>
<dbReference type="OrthoDB" id="9804372at2"/>
<gene>
    <name evidence="9 13" type="primary">ung</name>
    <name evidence="13" type="ORF">PsAD2_04213</name>
</gene>
<evidence type="ECO:0000313" key="14">
    <source>
        <dbReference type="Proteomes" id="UP000076577"/>
    </source>
</evidence>
<keyword evidence="7 9" id="KW-0378">Hydrolase</keyword>
<dbReference type="PATRIC" id="fig|989403.3.peg.4605"/>
<accession>A0A161UZM8</accession>
<evidence type="ECO:0000259" key="12">
    <source>
        <dbReference type="SMART" id="SM00986"/>
    </source>
</evidence>
<proteinExistence type="inferred from homology"/>
<organism evidence="13 14">
    <name type="scientific">Pseudovibrio axinellae</name>
    <dbReference type="NCBI Taxonomy" id="989403"/>
    <lineage>
        <taxon>Bacteria</taxon>
        <taxon>Pseudomonadati</taxon>
        <taxon>Pseudomonadota</taxon>
        <taxon>Alphaproteobacteria</taxon>
        <taxon>Hyphomicrobiales</taxon>
        <taxon>Stappiaceae</taxon>
        <taxon>Pseudovibrio</taxon>
    </lineage>
</organism>
<dbReference type="RefSeq" id="WP_068010362.1">
    <property type="nucleotide sequence ID" value="NZ_FOFM01000014.1"/>
</dbReference>
<evidence type="ECO:0000256" key="2">
    <source>
        <dbReference type="ARBA" id="ARBA00002631"/>
    </source>
</evidence>
<name>A0A161UZM8_9HYPH</name>
<comment type="subcellular location">
    <subcellularLocation>
        <location evidence="9">Cytoplasm</location>
    </subcellularLocation>
</comment>
<dbReference type="NCBIfam" id="NF003589">
    <property type="entry name" value="PRK05254.1-2"/>
    <property type="match status" value="1"/>
</dbReference>
<evidence type="ECO:0000256" key="4">
    <source>
        <dbReference type="ARBA" id="ARBA00012030"/>
    </source>
</evidence>
<evidence type="ECO:0000256" key="5">
    <source>
        <dbReference type="ARBA" id="ARBA00018429"/>
    </source>
</evidence>
<dbReference type="NCBIfam" id="NF003591">
    <property type="entry name" value="PRK05254.1-4"/>
    <property type="match status" value="1"/>
</dbReference>
<keyword evidence="13" id="KW-0326">Glycosidase</keyword>
<feature type="domain" description="Uracil-DNA glycosylase-like" evidence="12">
    <location>
        <begin position="52"/>
        <end position="212"/>
    </location>
</feature>
<evidence type="ECO:0000256" key="9">
    <source>
        <dbReference type="HAMAP-Rule" id="MF_00148"/>
    </source>
</evidence>
<evidence type="ECO:0000256" key="10">
    <source>
        <dbReference type="PROSITE-ProRule" id="PRU10072"/>
    </source>
</evidence>
<evidence type="ECO:0000256" key="8">
    <source>
        <dbReference type="ARBA" id="ARBA00023204"/>
    </source>
</evidence>
<dbReference type="FunFam" id="3.40.470.10:FF:000001">
    <property type="entry name" value="Uracil-DNA glycosylase"/>
    <property type="match status" value="1"/>
</dbReference>
<feature type="active site" description="Proton acceptor" evidence="9 10">
    <location>
        <position position="67"/>
    </location>
</feature>
<dbReference type="InterPro" id="IPR005122">
    <property type="entry name" value="Uracil-DNA_glycosylase-like"/>
</dbReference>
<dbReference type="NCBIfam" id="NF003592">
    <property type="entry name" value="PRK05254.1-5"/>
    <property type="match status" value="1"/>
</dbReference>
<evidence type="ECO:0000256" key="1">
    <source>
        <dbReference type="ARBA" id="ARBA00001400"/>
    </source>
</evidence>
<dbReference type="Pfam" id="PF03167">
    <property type="entry name" value="UDG"/>
    <property type="match status" value="1"/>
</dbReference>
<dbReference type="PANTHER" id="PTHR11264:SF0">
    <property type="entry name" value="URACIL-DNA GLYCOSYLASE"/>
    <property type="match status" value="1"/>
</dbReference>
<sequence length="225" mass="24875">MVQVQFEEGWQSVLAPQMSEPYFQKLQAFLEAEAADGKVVYPPETDIYAAFNAAPLKDVRVVILGQDPYHGEGQAHGLSFSVRKGVKLPPSLRNIYKELESDLGIEPALHGCLTHWAEQGVLLLNTSLSVEAAKAGSHSKKGWAQFTDAAIKGLSERRENLVFILWGAHAQNKIALIDEQKHLVLRSVHPSPLSARRGFFGSAPFSKTNSYLKECGLPEIDWKVL</sequence>
<dbReference type="EMBL" id="LMCB01000139">
    <property type="protein sequence ID" value="KZL06700.1"/>
    <property type="molecule type" value="Genomic_DNA"/>
</dbReference>
<keyword evidence="8 9" id="KW-0234">DNA repair</keyword>
<dbReference type="Proteomes" id="UP000076577">
    <property type="component" value="Unassembled WGS sequence"/>
</dbReference>
<evidence type="ECO:0000313" key="13">
    <source>
        <dbReference type="EMBL" id="KZL06700.1"/>
    </source>
</evidence>
<dbReference type="PANTHER" id="PTHR11264">
    <property type="entry name" value="URACIL-DNA GLYCOSYLASE"/>
    <property type="match status" value="1"/>
</dbReference>
<dbReference type="Gene3D" id="3.40.470.10">
    <property type="entry name" value="Uracil-DNA glycosylase-like domain"/>
    <property type="match status" value="1"/>
</dbReference>
<keyword evidence="9" id="KW-0963">Cytoplasm</keyword>
<evidence type="ECO:0000256" key="11">
    <source>
        <dbReference type="RuleBase" id="RU003780"/>
    </source>
</evidence>
<dbReference type="PROSITE" id="PS00130">
    <property type="entry name" value="U_DNA_GLYCOSYLASE"/>
    <property type="match status" value="1"/>
</dbReference>
<comment type="caution">
    <text evidence="13">The sequence shown here is derived from an EMBL/GenBank/DDBJ whole genome shotgun (WGS) entry which is preliminary data.</text>
</comment>
<reference evidence="13 14" key="1">
    <citation type="journal article" date="2016" name="Front. Microbiol.">
        <title>Comparative Genomic Analysis Reveals a Diverse Repertoire of Genes Involved in Prokaryote-Eukaryote Interactions within the Pseudovibrio Genus.</title>
        <authorList>
            <person name="Romano S."/>
            <person name="Fernandez-Guerra A."/>
            <person name="Reen F.J."/>
            <person name="Glockner F.O."/>
            <person name="Crowley S.P."/>
            <person name="O'Sullivan O."/>
            <person name="Cotter P.D."/>
            <person name="Adams C."/>
            <person name="Dobson A.D."/>
            <person name="O'Gara F."/>
        </authorList>
    </citation>
    <scope>NUCLEOTIDE SEQUENCE [LARGE SCALE GENOMIC DNA]</scope>
    <source>
        <strain evidence="13 14">Ad2</strain>
    </source>
</reference>
<comment type="similarity">
    <text evidence="3 9 11">Belongs to the uracil-DNA glycosylase (UDG) superfamily. UNG family.</text>
</comment>
<dbReference type="SMART" id="SM00987">
    <property type="entry name" value="UreE_C"/>
    <property type="match status" value="1"/>
</dbReference>
<keyword evidence="6 9" id="KW-0227">DNA damage</keyword>
<dbReference type="NCBIfam" id="NF003588">
    <property type="entry name" value="PRK05254.1-1"/>
    <property type="match status" value="1"/>
</dbReference>
<dbReference type="EC" id="3.2.2.27" evidence="4 9"/>
<evidence type="ECO:0000256" key="3">
    <source>
        <dbReference type="ARBA" id="ARBA00008184"/>
    </source>
</evidence>